<keyword evidence="2" id="KW-1185">Reference proteome</keyword>
<evidence type="ECO:0008006" key="3">
    <source>
        <dbReference type="Google" id="ProtNLM"/>
    </source>
</evidence>
<evidence type="ECO:0000313" key="1">
    <source>
        <dbReference type="EMBL" id="KEQ28004.1"/>
    </source>
</evidence>
<accession>A0A081PBD1</accession>
<dbReference type="AlphaFoldDB" id="A0A081PBD1"/>
<proteinExistence type="predicted"/>
<sequence length="235" mass="26233">MIHIRTFRAPDDPEACSKFIVGHKRLLEIYGITQITSNRQDWVDDPKTMVILVEDKETKFVYGGARIQLKSDKYDLPIASAIGKYDPKVYDMIKEDEDRGGTCELCGLWNSREVAGMGIGSHVLARVGSVLAAKLQVVSLFVLCAPATVRMGKRVGCVVETTLGNNGLFYYPKDDLVATAMRLRNPEDLSNADESERIKILSLRDNPSQVLEERGPKGIYQLEYNLTIPNLNDPV</sequence>
<reference evidence="1 2" key="1">
    <citation type="journal article" date="1992" name="Int. J. Syst. Bacteriol.">
        <title>Sphingobacterium antarcticus sp. nov. a Psychrotrophic Bacterium from the Soils of Schirmacher Oasis, Antarctica.</title>
        <authorList>
            <person name="Shivaji S."/>
            <person name="Ray M.K."/>
            <person name="Rao N.S."/>
            <person name="Saiserr L."/>
            <person name="Jagannadham M.V."/>
            <person name="Kumar G.S."/>
            <person name="Reddy G."/>
            <person name="Bhargava P.M."/>
        </authorList>
    </citation>
    <scope>NUCLEOTIDE SEQUENCE [LARGE SCALE GENOMIC DNA]</scope>
    <source>
        <strain evidence="1 2">4BY</strain>
    </source>
</reference>
<dbReference type="RefSeq" id="WP_037445299.1">
    <property type="nucleotide sequence ID" value="NZ_JNFF01000122.1"/>
</dbReference>
<dbReference type="Proteomes" id="UP000028007">
    <property type="component" value="Unassembled WGS sequence"/>
</dbReference>
<gene>
    <name evidence="1" type="ORF">N180_15015</name>
</gene>
<evidence type="ECO:0000313" key="2">
    <source>
        <dbReference type="Proteomes" id="UP000028007"/>
    </source>
</evidence>
<protein>
    <recommendedName>
        <fullName evidence="3">N-acetyltransferase domain-containing protein</fullName>
    </recommendedName>
</protein>
<dbReference type="eggNOG" id="ENOG502Z8HB">
    <property type="taxonomic scope" value="Bacteria"/>
</dbReference>
<name>A0A081PBD1_9SPHI</name>
<dbReference type="SUPFAM" id="SSF55729">
    <property type="entry name" value="Acyl-CoA N-acyltransferases (Nat)"/>
    <property type="match status" value="1"/>
</dbReference>
<dbReference type="EMBL" id="JNFF01000122">
    <property type="protein sequence ID" value="KEQ28004.1"/>
    <property type="molecule type" value="Genomic_DNA"/>
</dbReference>
<dbReference type="InterPro" id="IPR016181">
    <property type="entry name" value="Acyl_CoA_acyltransferase"/>
</dbReference>
<dbReference type="OrthoDB" id="660041at2"/>
<organism evidence="1 2">
    <name type="scientific">Pedobacter antarcticus 4BY</name>
    <dbReference type="NCBI Taxonomy" id="1358423"/>
    <lineage>
        <taxon>Bacteria</taxon>
        <taxon>Pseudomonadati</taxon>
        <taxon>Bacteroidota</taxon>
        <taxon>Sphingobacteriia</taxon>
        <taxon>Sphingobacteriales</taxon>
        <taxon>Sphingobacteriaceae</taxon>
        <taxon>Pedobacter</taxon>
    </lineage>
</organism>
<comment type="caution">
    <text evidence="1">The sequence shown here is derived from an EMBL/GenBank/DDBJ whole genome shotgun (WGS) entry which is preliminary data.</text>
</comment>